<dbReference type="Pfam" id="PF00854">
    <property type="entry name" value="PTR2"/>
    <property type="match status" value="1"/>
</dbReference>
<feature type="compositionally biased region" description="Basic residues" evidence="6">
    <location>
        <begin position="1"/>
        <end position="12"/>
    </location>
</feature>
<keyword evidence="3 7" id="KW-0812">Transmembrane</keyword>
<evidence type="ECO:0000256" key="6">
    <source>
        <dbReference type="SAM" id="MobiDB-lite"/>
    </source>
</evidence>
<dbReference type="GO" id="GO:0016020">
    <property type="term" value="C:membrane"/>
    <property type="evidence" value="ECO:0007669"/>
    <property type="project" value="UniProtKB-SubCell"/>
</dbReference>
<feature type="region of interest" description="Disordered" evidence="6">
    <location>
        <begin position="1"/>
        <end position="21"/>
    </location>
</feature>
<dbReference type="GO" id="GO:0022857">
    <property type="term" value="F:transmembrane transporter activity"/>
    <property type="evidence" value="ECO:0007669"/>
    <property type="project" value="InterPro"/>
</dbReference>
<dbReference type="Proteomes" id="UP001280121">
    <property type="component" value="Unassembled WGS sequence"/>
</dbReference>
<organism evidence="8 9">
    <name type="scientific">Dipteronia dyeriana</name>
    <dbReference type="NCBI Taxonomy" id="168575"/>
    <lineage>
        <taxon>Eukaryota</taxon>
        <taxon>Viridiplantae</taxon>
        <taxon>Streptophyta</taxon>
        <taxon>Embryophyta</taxon>
        <taxon>Tracheophyta</taxon>
        <taxon>Spermatophyta</taxon>
        <taxon>Magnoliopsida</taxon>
        <taxon>eudicotyledons</taxon>
        <taxon>Gunneridae</taxon>
        <taxon>Pentapetalae</taxon>
        <taxon>rosids</taxon>
        <taxon>malvids</taxon>
        <taxon>Sapindales</taxon>
        <taxon>Sapindaceae</taxon>
        <taxon>Hippocastanoideae</taxon>
        <taxon>Acereae</taxon>
        <taxon>Dipteronia</taxon>
    </lineage>
</organism>
<reference evidence="8" key="1">
    <citation type="journal article" date="2023" name="Plant J.">
        <title>Genome sequences and population genomics provide insights into the demographic history, inbreeding, and mutation load of two 'living fossil' tree species of Dipteronia.</title>
        <authorList>
            <person name="Feng Y."/>
            <person name="Comes H.P."/>
            <person name="Chen J."/>
            <person name="Zhu S."/>
            <person name="Lu R."/>
            <person name="Zhang X."/>
            <person name="Li P."/>
            <person name="Qiu J."/>
            <person name="Olsen K.M."/>
            <person name="Qiu Y."/>
        </authorList>
    </citation>
    <scope>NUCLEOTIDE SEQUENCE</scope>
    <source>
        <strain evidence="8">KIB01</strain>
    </source>
</reference>
<evidence type="ECO:0000256" key="4">
    <source>
        <dbReference type="ARBA" id="ARBA00022989"/>
    </source>
</evidence>
<dbReference type="PANTHER" id="PTHR11654">
    <property type="entry name" value="OLIGOPEPTIDE TRANSPORTER-RELATED"/>
    <property type="match status" value="1"/>
</dbReference>
<accession>A0AAD9WNC0</accession>
<keyword evidence="9" id="KW-1185">Reference proteome</keyword>
<feature type="transmembrane region" description="Helical" evidence="7">
    <location>
        <begin position="66"/>
        <end position="86"/>
    </location>
</feature>
<keyword evidence="4 7" id="KW-1133">Transmembrane helix</keyword>
<evidence type="ECO:0000256" key="2">
    <source>
        <dbReference type="ARBA" id="ARBA00005982"/>
    </source>
</evidence>
<comment type="subcellular location">
    <subcellularLocation>
        <location evidence="1">Membrane</location>
        <topology evidence="1">Multi-pass membrane protein</topology>
    </subcellularLocation>
</comment>
<proteinExistence type="inferred from homology"/>
<evidence type="ECO:0000313" key="8">
    <source>
        <dbReference type="EMBL" id="KAK2636285.1"/>
    </source>
</evidence>
<sequence length="176" mass="20380">MHQRATKSRPMHGPKQNTTGFPQPCIILRSHRRLWNRPCTIPFAVYQFDATTFKGKKDINSFFNWYYSNYTFFAIVLLISSTLMIYVQTINWVWGFAIPTICMVSRLIRLFVVTRIYVYLRPEGSVVSSIASLNKSAIIENTKEISSADGCCKNPWRRCSVQQVEELKCLMIIVPI</sequence>
<evidence type="ECO:0000256" key="7">
    <source>
        <dbReference type="SAM" id="Phobius"/>
    </source>
</evidence>
<dbReference type="EMBL" id="JANJYI010000009">
    <property type="protein sequence ID" value="KAK2636285.1"/>
    <property type="molecule type" value="Genomic_DNA"/>
</dbReference>
<evidence type="ECO:0000313" key="9">
    <source>
        <dbReference type="Proteomes" id="UP001280121"/>
    </source>
</evidence>
<evidence type="ECO:0000256" key="1">
    <source>
        <dbReference type="ARBA" id="ARBA00004141"/>
    </source>
</evidence>
<gene>
    <name evidence="8" type="ORF">Ddye_031077</name>
</gene>
<evidence type="ECO:0000256" key="5">
    <source>
        <dbReference type="ARBA" id="ARBA00023136"/>
    </source>
</evidence>
<name>A0AAD9WNC0_9ROSI</name>
<dbReference type="InterPro" id="IPR000109">
    <property type="entry name" value="POT_fam"/>
</dbReference>
<comment type="similarity">
    <text evidence="2">Belongs to the major facilitator superfamily. Proton-dependent oligopeptide transporter (POT/PTR) (TC 2.A.17) family.</text>
</comment>
<dbReference type="AlphaFoldDB" id="A0AAD9WNC0"/>
<dbReference type="InterPro" id="IPR036259">
    <property type="entry name" value="MFS_trans_sf"/>
</dbReference>
<keyword evidence="5 7" id="KW-0472">Membrane</keyword>
<evidence type="ECO:0000256" key="3">
    <source>
        <dbReference type="ARBA" id="ARBA00022692"/>
    </source>
</evidence>
<comment type="caution">
    <text evidence="8">The sequence shown here is derived from an EMBL/GenBank/DDBJ whole genome shotgun (WGS) entry which is preliminary data.</text>
</comment>
<feature type="transmembrane region" description="Helical" evidence="7">
    <location>
        <begin position="92"/>
        <end position="112"/>
    </location>
</feature>
<dbReference type="Gene3D" id="1.20.1250.20">
    <property type="entry name" value="MFS general substrate transporter like domains"/>
    <property type="match status" value="1"/>
</dbReference>
<protein>
    <submittedName>
        <fullName evidence="8">Uncharacterized protein</fullName>
    </submittedName>
</protein>